<evidence type="ECO:0000256" key="2">
    <source>
        <dbReference type="SAM" id="SignalP"/>
    </source>
</evidence>
<feature type="chain" id="PRO_5015361062" description="Lipoprotein" evidence="2">
    <location>
        <begin position="18"/>
        <end position="123"/>
    </location>
</feature>
<dbReference type="KEGG" id="mee:DA075_11700"/>
<keyword evidence="2" id="KW-0732">Signal</keyword>
<feature type="compositionally biased region" description="Gly residues" evidence="1">
    <location>
        <begin position="112"/>
        <end position="123"/>
    </location>
</feature>
<keyword evidence="4" id="KW-1185">Reference proteome</keyword>
<evidence type="ECO:0008006" key="5">
    <source>
        <dbReference type="Google" id="ProtNLM"/>
    </source>
</evidence>
<dbReference type="RefSeq" id="WP_099953373.1">
    <property type="nucleotide sequence ID" value="NZ_CP028843.1"/>
</dbReference>
<dbReference type="EMBL" id="CP028843">
    <property type="protein sequence ID" value="AWB21497.1"/>
    <property type="molecule type" value="Genomic_DNA"/>
</dbReference>
<dbReference type="PROSITE" id="PS51257">
    <property type="entry name" value="PROKAR_LIPOPROTEIN"/>
    <property type="match status" value="1"/>
</dbReference>
<evidence type="ECO:0000313" key="3">
    <source>
        <dbReference type="EMBL" id="AWB21497.1"/>
    </source>
</evidence>
<reference evidence="3 4" key="1">
    <citation type="submission" date="2018-04" db="EMBL/GenBank/DDBJ databases">
        <title>Methylobacterium sp. PR1016A genome.</title>
        <authorList>
            <person name="Park W."/>
        </authorList>
    </citation>
    <scope>NUCLEOTIDE SEQUENCE [LARGE SCALE GENOMIC DNA]</scope>
    <source>
        <strain evidence="3 4">PR1016A</strain>
    </source>
</reference>
<protein>
    <recommendedName>
        <fullName evidence="5">Lipoprotein</fullName>
    </recommendedName>
</protein>
<feature type="region of interest" description="Disordered" evidence="1">
    <location>
        <begin position="35"/>
        <end position="123"/>
    </location>
</feature>
<gene>
    <name evidence="3" type="ORF">DA075_11700</name>
</gene>
<evidence type="ECO:0000256" key="1">
    <source>
        <dbReference type="SAM" id="MobiDB-lite"/>
    </source>
</evidence>
<name>A0A2R4WJ04_9HYPH</name>
<proteinExistence type="predicted"/>
<feature type="compositionally biased region" description="Polar residues" evidence="1">
    <location>
        <begin position="70"/>
        <end position="80"/>
    </location>
</feature>
<evidence type="ECO:0000313" key="4">
    <source>
        <dbReference type="Proteomes" id="UP000244755"/>
    </source>
</evidence>
<sequence length="123" mass="11905">MSVLSRACLVAAVAALAGGCISNPLGQVGGVLPAGDVGPPPSLRGDVKLPARSSGDLAQAATEPTRRLNVPTNSRASGDTLSAPSRRIRREEIEGEGGAGGSGGSSLSPTIGSGGSVGLGGKF</sequence>
<dbReference type="OrthoDB" id="8003440at2"/>
<accession>A0A2R4WJ04</accession>
<feature type="signal peptide" evidence="2">
    <location>
        <begin position="1"/>
        <end position="17"/>
    </location>
</feature>
<organism evidence="3 4">
    <name type="scientific">Methylobacterium currus</name>
    <dbReference type="NCBI Taxonomy" id="2051553"/>
    <lineage>
        <taxon>Bacteria</taxon>
        <taxon>Pseudomonadati</taxon>
        <taxon>Pseudomonadota</taxon>
        <taxon>Alphaproteobacteria</taxon>
        <taxon>Hyphomicrobiales</taxon>
        <taxon>Methylobacteriaceae</taxon>
        <taxon>Methylobacterium</taxon>
    </lineage>
</organism>
<dbReference type="Proteomes" id="UP000244755">
    <property type="component" value="Chromosome 1"/>
</dbReference>
<dbReference type="AlphaFoldDB" id="A0A2R4WJ04"/>